<dbReference type="PANTHER" id="PTHR11439">
    <property type="entry name" value="GAG-POL-RELATED RETROTRANSPOSON"/>
    <property type="match status" value="1"/>
</dbReference>
<evidence type="ECO:0008006" key="2">
    <source>
        <dbReference type="Google" id="ProtNLM"/>
    </source>
</evidence>
<protein>
    <recommendedName>
        <fullName evidence="2">Reverse transcriptase Ty1/copia-type domain-containing protein</fullName>
    </recommendedName>
</protein>
<sequence>MFLNGCPVYWQVRKQNFISCSSTEAEYACVSDACNSLTWFDALITDIWMNLIPPITIMEDNESVVYISDNHFTGSRSRHIDIRYKNIKQLVKQGFIKLQYVSTHEQIADLLNKPLPTSQHEYLRQKICLI</sequence>
<proteinExistence type="predicted"/>
<dbReference type="PANTHER" id="PTHR11439:SF463">
    <property type="entry name" value="REVERSE TRANSCRIPTASE TY1_COPIA-TYPE DOMAIN-CONTAINING PROTEIN"/>
    <property type="match status" value="1"/>
</dbReference>
<dbReference type="CDD" id="cd09272">
    <property type="entry name" value="RNase_HI_RT_Ty1"/>
    <property type="match status" value="1"/>
</dbReference>
<name>A0A2D4PCN3_MICSU</name>
<organism evidence="1">
    <name type="scientific">Micrurus surinamensis</name>
    <name type="common">Surinam coral snake</name>
    <dbReference type="NCBI Taxonomy" id="129470"/>
    <lineage>
        <taxon>Eukaryota</taxon>
        <taxon>Metazoa</taxon>
        <taxon>Chordata</taxon>
        <taxon>Craniata</taxon>
        <taxon>Vertebrata</taxon>
        <taxon>Euteleostomi</taxon>
        <taxon>Lepidosauria</taxon>
        <taxon>Squamata</taxon>
        <taxon>Bifurcata</taxon>
        <taxon>Unidentata</taxon>
        <taxon>Episquamata</taxon>
        <taxon>Toxicofera</taxon>
        <taxon>Serpentes</taxon>
        <taxon>Colubroidea</taxon>
        <taxon>Elapidae</taxon>
        <taxon>Elapinae</taxon>
        <taxon>Micrurus</taxon>
    </lineage>
</organism>
<reference evidence="1" key="2">
    <citation type="submission" date="2017-11" db="EMBL/GenBank/DDBJ databases">
        <title>Coralsnake Venomics: Analyses of Venom Gland Transcriptomes and Proteomes of Six Brazilian Taxa.</title>
        <authorList>
            <person name="Aird S.D."/>
            <person name="Jorge da Silva N."/>
            <person name="Qiu L."/>
            <person name="Villar-Briones A."/>
            <person name="Aparecida-Saddi V."/>
            <person name="Campos-Telles M.P."/>
            <person name="Grau M."/>
            <person name="Mikheyev A.S."/>
        </authorList>
    </citation>
    <scope>NUCLEOTIDE SEQUENCE</scope>
    <source>
        <tissue evidence="1">Venom_gland</tissue>
    </source>
</reference>
<reference evidence="1" key="1">
    <citation type="submission" date="2017-07" db="EMBL/GenBank/DDBJ databases">
        <authorList>
            <person name="Mikheyev A."/>
            <person name="Grau M."/>
        </authorList>
    </citation>
    <scope>NUCLEOTIDE SEQUENCE</scope>
    <source>
        <tissue evidence="1">Venom_gland</tissue>
    </source>
</reference>
<dbReference type="EMBL" id="IACN01066766">
    <property type="protein sequence ID" value="LAB55781.1"/>
    <property type="molecule type" value="Transcribed_RNA"/>
</dbReference>
<evidence type="ECO:0000313" key="1">
    <source>
        <dbReference type="EMBL" id="LAB55781.1"/>
    </source>
</evidence>
<dbReference type="AlphaFoldDB" id="A0A2D4PCN3"/>
<accession>A0A2D4PCN3</accession>